<evidence type="ECO:0000259" key="1">
    <source>
        <dbReference type="PROSITE" id="PS51263"/>
    </source>
</evidence>
<comment type="caution">
    <text evidence="2">The sequence shown here is derived from an EMBL/GenBank/DDBJ whole genome shotgun (WGS) entry which is preliminary data.</text>
</comment>
<dbReference type="InterPro" id="IPR029006">
    <property type="entry name" value="ADF-H/Gelsolin-like_dom_sf"/>
</dbReference>
<evidence type="ECO:0000313" key="2">
    <source>
        <dbReference type="EMBL" id="RCH83568.1"/>
    </source>
</evidence>
<dbReference type="PANTHER" id="PTHR10829:SF25">
    <property type="entry name" value="DREBRIN-LIKE PROTEIN"/>
    <property type="match status" value="1"/>
</dbReference>
<evidence type="ECO:0000313" key="3">
    <source>
        <dbReference type="Proteomes" id="UP000252139"/>
    </source>
</evidence>
<dbReference type="STRING" id="86630.A0A367J0V3"/>
<dbReference type="AlphaFoldDB" id="A0A367J0V3"/>
<dbReference type="PANTHER" id="PTHR10829">
    <property type="entry name" value="CORTACTIN AND DREBRIN"/>
    <property type="match status" value="1"/>
</dbReference>
<organism evidence="2 3">
    <name type="scientific">Rhizopus azygosporus</name>
    <name type="common">Rhizopus microsporus var. azygosporus</name>
    <dbReference type="NCBI Taxonomy" id="86630"/>
    <lineage>
        <taxon>Eukaryota</taxon>
        <taxon>Fungi</taxon>
        <taxon>Fungi incertae sedis</taxon>
        <taxon>Mucoromycota</taxon>
        <taxon>Mucoromycotina</taxon>
        <taxon>Mucoromycetes</taxon>
        <taxon>Mucorales</taxon>
        <taxon>Mucorineae</taxon>
        <taxon>Rhizopodaceae</taxon>
        <taxon>Rhizopus</taxon>
    </lineage>
</organism>
<dbReference type="EMBL" id="PJQL01002620">
    <property type="protein sequence ID" value="RCH83568.1"/>
    <property type="molecule type" value="Genomic_DNA"/>
</dbReference>
<accession>A0A367J0V3</accession>
<gene>
    <name evidence="2" type="ORF">CU097_001678</name>
</gene>
<dbReference type="InterPro" id="IPR002108">
    <property type="entry name" value="ADF-H"/>
</dbReference>
<dbReference type="GO" id="GO:0005884">
    <property type="term" value="C:actin filament"/>
    <property type="evidence" value="ECO:0007669"/>
    <property type="project" value="TreeGrafter"/>
</dbReference>
<keyword evidence="3" id="KW-1185">Reference proteome</keyword>
<sequence>MSKINFNTHAKDIQAAYEAVISEKDSTDWLVYSFDKGTYDLRVQATGDDGLEGLCEEFSDSKIQFAYVKVKDPNTELPKFVFIAWCGTGVPELRKAFFNSQLLEVSKFFKAKLPRSNQRS</sequence>
<feature type="domain" description="ADF-H" evidence="1">
    <location>
        <begin position="5"/>
        <end position="120"/>
    </location>
</feature>
<dbReference type="GO" id="GO:0051015">
    <property type="term" value="F:actin filament binding"/>
    <property type="evidence" value="ECO:0007669"/>
    <property type="project" value="TreeGrafter"/>
</dbReference>
<dbReference type="Gene3D" id="3.40.20.10">
    <property type="entry name" value="Severin"/>
    <property type="match status" value="1"/>
</dbReference>
<dbReference type="PROSITE" id="PS51263">
    <property type="entry name" value="ADF_H"/>
    <property type="match status" value="1"/>
</dbReference>
<dbReference type="SUPFAM" id="SSF55753">
    <property type="entry name" value="Actin depolymerizing proteins"/>
    <property type="match status" value="1"/>
</dbReference>
<protein>
    <recommendedName>
        <fullName evidence="1">ADF-H domain-containing protein</fullName>
    </recommendedName>
</protein>
<name>A0A367J0V3_RHIAZ</name>
<dbReference type="GO" id="GO:0030833">
    <property type="term" value="P:regulation of actin filament polymerization"/>
    <property type="evidence" value="ECO:0007669"/>
    <property type="project" value="TreeGrafter"/>
</dbReference>
<reference evidence="2 3" key="1">
    <citation type="journal article" date="2018" name="G3 (Bethesda)">
        <title>Phylogenetic and Phylogenomic Definition of Rhizopus Species.</title>
        <authorList>
            <person name="Gryganskyi A.P."/>
            <person name="Golan J."/>
            <person name="Dolatabadi S."/>
            <person name="Mondo S."/>
            <person name="Robb S."/>
            <person name="Idnurm A."/>
            <person name="Muszewska A."/>
            <person name="Steczkiewicz K."/>
            <person name="Masonjones S."/>
            <person name="Liao H.L."/>
            <person name="Gajdeczka M.T."/>
            <person name="Anike F."/>
            <person name="Vuek A."/>
            <person name="Anishchenko I.M."/>
            <person name="Voigt K."/>
            <person name="de Hoog G.S."/>
            <person name="Smith M.E."/>
            <person name="Heitman J."/>
            <person name="Vilgalys R."/>
            <person name="Stajich J.E."/>
        </authorList>
    </citation>
    <scope>NUCLEOTIDE SEQUENCE [LARGE SCALE GENOMIC DNA]</scope>
    <source>
        <strain evidence="2 3">CBS 357.93</strain>
    </source>
</reference>
<dbReference type="Proteomes" id="UP000252139">
    <property type="component" value="Unassembled WGS sequence"/>
</dbReference>
<dbReference type="CDD" id="cd11281">
    <property type="entry name" value="ADF_drebrin_like"/>
    <property type="match status" value="1"/>
</dbReference>
<dbReference type="GO" id="GO:0030864">
    <property type="term" value="C:cortical actin cytoskeleton"/>
    <property type="evidence" value="ECO:0007669"/>
    <property type="project" value="TreeGrafter"/>
</dbReference>
<proteinExistence type="predicted"/>
<dbReference type="Pfam" id="PF00241">
    <property type="entry name" value="Cofilin_ADF"/>
    <property type="match status" value="1"/>
</dbReference>
<dbReference type="GO" id="GO:0030427">
    <property type="term" value="C:site of polarized growth"/>
    <property type="evidence" value="ECO:0007669"/>
    <property type="project" value="TreeGrafter"/>
</dbReference>
<dbReference type="OrthoDB" id="5971719at2759"/>